<gene>
    <name evidence="2" type="ORF">FRD01_19950</name>
</gene>
<dbReference type="OrthoDB" id="5497532at2"/>
<protein>
    <recommendedName>
        <fullName evidence="1">Transcription factor zinc-finger domain-containing protein</fullName>
    </recommendedName>
</protein>
<proteinExistence type="predicted"/>
<dbReference type="KEGG" id="bbae:FRD01_19950"/>
<reference evidence="2 3" key="1">
    <citation type="submission" date="2019-08" db="EMBL/GenBank/DDBJ databases">
        <authorList>
            <person name="Liang Q."/>
        </authorList>
    </citation>
    <scope>NUCLEOTIDE SEQUENCE [LARGE SCALE GENOMIC DNA]</scope>
    <source>
        <strain evidence="2 3">V1718</strain>
    </source>
</reference>
<dbReference type="EMBL" id="CP042467">
    <property type="protein sequence ID" value="QED29466.1"/>
    <property type="molecule type" value="Genomic_DNA"/>
</dbReference>
<evidence type="ECO:0000313" key="2">
    <source>
        <dbReference type="EMBL" id="QED29466.1"/>
    </source>
</evidence>
<organism evidence="2 3">
    <name type="scientific">Microvenator marinus</name>
    <dbReference type="NCBI Taxonomy" id="2600177"/>
    <lineage>
        <taxon>Bacteria</taxon>
        <taxon>Deltaproteobacteria</taxon>
        <taxon>Bradymonadales</taxon>
        <taxon>Microvenatoraceae</taxon>
        <taxon>Microvenator</taxon>
    </lineage>
</organism>
<dbReference type="Proteomes" id="UP000321595">
    <property type="component" value="Chromosome"/>
</dbReference>
<dbReference type="AlphaFoldDB" id="A0A5B8Y0J8"/>
<sequence length="249" mass="27899">MNTLNCPDCQTPLRPITNSDVVIDVCPRCRGIWLDAGEFDLVLGQKLSSQIRESAILNPAISLEPRLCPRDSEDLRIADLGGAELDTCPTCRGIWVEAADLDALKDAPEPAPQETQPEEPQIRVERPPLQDLGTAICASCGEETPIQRSLKRMDSFWCEACVIEGDYPGGNGPPVQRRIKEAALARAKAEVRHTAAKNSRDARIDNADYHTYHKGRRVNTWAPEEYDLLFDRFRFWVRDVVDGFKGKKK</sequence>
<dbReference type="RefSeq" id="WP_146962699.1">
    <property type="nucleotide sequence ID" value="NZ_CP042467.1"/>
</dbReference>
<dbReference type="InterPro" id="IPR027392">
    <property type="entry name" value="TF_Znf"/>
</dbReference>
<evidence type="ECO:0000313" key="3">
    <source>
        <dbReference type="Proteomes" id="UP000321595"/>
    </source>
</evidence>
<keyword evidence="3" id="KW-1185">Reference proteome</keyword>
<accession>A0A5B8Y0J8</accession>
<evidence type="ECO:0000259" key="1">
    <source>
        <dbReference type="Pfam" id="PF13453"/>
    </source>
</evidence>
<name>A0A5B8Y0J8_9DELT</name>
<dbReference type="Pfam" id="PF13453">
    <property type="entry name" value="Zn_ribbon_TFIIB"/>
    <property type="match status" value="2"/>
</dbReference>
<feature type="domain" description="Transcription factor zinc-finger" evidence="1">
    <location>
        <begin position="5"/>
        <end position="40"/>
    </location>
</feature>
<feature type="domain" description="Transcription factor zinc-finger" evidence="1">
    <location>
        <begin position="68"/>
        <end position="106"/>
    </location>
</feature>